<evidence type="ECO:0000256" key="7">
    <source>
        <dbReference type="ARBA" id="ARBA00048576"/>
    </source>
</evidence>
<comment type="catalytic activity">
    <reaction evidence="7 9">
        <text>a fatty acyl-[ACP] + S-adenosyl-L-methionine = an N-acyl-L-homoserine lactone + S-methyl-5'-thioadenosine + holo-[ACP] + H(+)</text>
        <dbReference type="Rhea" id="RHEA:10096"/>
        <dbReference type="Rhea" id="RHEA-COMP:9685"/>
        <dbReference type="Rhea" id="RHEA-COMP:14125"/>
        <dbReference type="ChEBI" id="CHEBI:15378"/>
        <dbReference type="ChEBI" id="CHEBI:17509"/>
        <dbReference type="ChEBI" id="CHEBI:55474"/>
        <dbReference type="ChEBI" id="CHEBI:59789"/>
        <dbReference type="ChEBI" id="CHEBI:64479"/>
        <dbReference type="ChEBI" id="CHEBI:138651"/>
        <dbReference type="EC" id="2.3.1.184"/>
    </reaction>
</comment>
<protein>
    <recommendedName>
        <fullName evidence="2 9">Acyl-homoserine-lactone synthase</fullName>
        <ecNumber evidence="1 9">2.3.1.184</ecNumber>
    </recommendedName>
    <alternativeName>
        <fullName evidence="9">Autoinducer synthesis protein</fullName>
    </alternativeName>
</protein>
<dbReference type="Pfam" id="PF00765">
    <property type="entry name" value="Autoind_synth"/>
    <property type="match status" value="1"/>
</dbReference>
<evidence type="ECO:0000313" key="11">
    <source>
        <dbReference type="Proteomes" id="UP000307362"/>
    </source>
</evidence>
<dbReference type="PANTHER" id="PTHR39322">
    <property type="entry name" value="ACYL-HOMOSERINE-LACTONE SYNTHASE"/>
    <property type="match status" value="1"/>
</dbReference>
<name>A0A5S3YXU3_9GAMM</name>
<dbReference type="EMBL" id="PNCM01000008">
    <property type="protein sequence ID" value="TMP83138.1"/>
    <property type="molecule type" value="Genomic_DNA"/>
</dbReference>
<proteinExistence type="inferred from homology"/>
<dbReference type="PROSITE" id="PS51187">
    <property type="entry name" value="AUTOINDUCER_SYNTH_2"/>
    <property type="match status" value="1"/>
</dbReference>
<evidence type="ECO:0000256" key="1">
    <source>
        <dbReference type="ARBA" id="ARBA00012340"/>
    </source>
</evidence>
<dbReference type="OrthoDB" id="6023281at2"/>
<gene>
    <name evidence="10" type="ORF">CWB73_02760</name>
</gene>
<evidence type="ECO:0000256" key="4">
    <source>
        <dbReference type="ARBA" id="ARBA00022679"/>
    </source>
</evidence>
<accession>A0A5S3YXU3</accession>
<dbReference type="GO" id="GO:0007165">
    <property type="term" value="P:signal transduction"/>
    <property type="evidence" value="ECO:0007669"/>
    <property type="project" value="TreeGrafter"/>
</dbReference>
<dbReference type="Proteomes" id="UP000307362">
    <property type="component" value="Unassembled WGS sequence"/>
</dbReference>
<dbReference type="InterPro" id="IPR001690">
    <property type="entry name" value="Autoind_synthase"/>
</dbReference>
<evidence type="ECO:0000313" key="10">
    <source>
        <dbReference type="EMBL" id="TMP83138.1"/>
    </source>
</evidence>
<organism evidence="10 11">
    <name type="scientific">Pseudoalteromonas phenolica</name>
    <dbReference type="NCBI Taxonomy" id="161398"/>
    <lineage>
        <taxon>Bacteria</taxon>
        <taxon>Pseudomonadati</taxon>
        <taxon>Pseudomonadota</taxon>
        <taxon>Gammaproteobacteria</taxon>
        <taxon>Alteromonadales</taxon>
        <taxon>Pseudoalteromonadaceae</taxon>
        <taxon>Pseudoalteromonas</taxon>
    </lineage>
</organism>
<dbReference type="EC" id="2.3.1.184" evidence="1 9"/>
<evidence type="ECO:0000256" key="5">
    <source>
        <dbReference type="ARBA" id="ARBA00022691"/>
    </source>
</evidence>
<evidence type="ECO:0000256" key="3">
    <source>
        <dbReference type="ARBA" id="ARBA00022654"/>
    </source>
</evidence>
<dbReference type="Gene3D" id="3.40.630.30">
    <property type="match status" value="1"/>
</dbReference>
<keyword evidence="3 8" id="KW-0673">Quorum sensing</keyword>
<keyword evidence="5 9" id="KW-0949">S-adenosyl-L-methionine</keyword>
<comment type="similarity">
    <text evidence="8 9">Belongs to the autoinducer synthase family.</text>
</comment>
<comment type="caution">
    <text evidence="10">The sequence shown here is derived from an EMBL/GenBank/DDBJ whole genome shotgun (WGS) entry which is preliminary data.</text>
</comment>
<reference evidence="10 11" key="1">
    <citation type="submission" date="2017-12" db="EMBL/GenBank/DDBJ databases">
        <authorList>
            <person name="Paulsen S."/>
            <person name="Gram L.K."/>
        </authorList>
    </citation>
    <scope>NUCLEOTIDE SEQUENCE [LARGE SCALE GENOMIC DNA]</scope>
    <source>
        <strain evidence="10 11">S1189</strain>
    </source>
</reference>
<dbReference type="GO" id="GO:0009372">
    <property type="term" value="P:quorum sensing"/>
    <property type="evidence" value="ECO:0007669"/>
    <property type="project" value="UniProtKB-UniRule"/>
</dbReference>
<keyword evidence="6 8" id="KW-0071">Autoinducer synthesis</keyword>
<evidence type="ECO:0000256" key="2">
    <source>
        <dbReference type="ARBA" id="ARBA00018768"/>
    </source>
</evidence>
<reference evidence="11" key="2">
    <citation type="submission" date="2019-06" db="EMBL/GenBank/DDBJ databases">
        <title>Co-occurence of chitin degradation, pigmentation and bioactivity in marine Pseudoalteromonas.</title>
        <authorList>
            <person name="Sonnenschein E.C."/>
            <person name="Bech P.K."/>
        </authorList>
    </citation>
    <scope>NUCLEOTIDE SEQUENCE [LARGE SCALE GENOMIC DNA]</scope>
    <source>
        <strain evidence="11">S1189</strain>
    </source>
</reference>
<dbReference type="SUPFAM" id="SSF55729">
    <property type="entry name" value="Acyl-CoA N-acyltransferases (Nat)"/>
    <property type="match status" value="1"/>
</dbReference>
<dbReference type="GO" id="GO:0061579">
    <property type="term" value="F:N-acyl homoserine lactone synthase activity"/>
    <property type="evidence" value="ECO:0007669"/>
    <property type="project" value="UniProtKB-UniRule"/>
</dbReference>
<dbReference type="InterPro" id="IPR016181">
    <property type="entry name" value="Acyl_CoA_acyltransferase"/>
</dbReference>
<keyword evidence="4 9" id="KW-0808">Transferase</keyword>
<dbReference type="PANTHER" id="PTHR39322:SF1">
    <property type="entry name" value="ISOVALERYL-HOMOSERINE LACTONE SYNTHASE"/>
    <property type="match status" value="1"/>
</dbReference>
<sequence length="212" mass="24382">MTIECVTIATAHRFDGNPIASQHRLRYKSLIERQSWDVPYFNNMEYDQYDNPATIYFVWRDKGEVKAVARLYPTIKPYMLKDVFPHLVSFTDLPSDQSVWEGSRFCIDKNLPVEQRSRVIKELVIAYIEYCLAHNISSIIGLMVPPYWKNVFINNGCEIEWLGETGLAGDGKKVRAGKLEINSELLENVRNKTGISENVLCYGKQDTLLHAC</sequence>
<dbReference type="AlphaFoldDB" id="A0A5S3YXU3"/>
<dbReference type="RefSeq" id="WP_138566342.1">
    <property type="nucleotide sequence ID" value="NZ_PNCM01000008.1"/>
</dbReference>
<evidence type="ECO:0000256" key="9">
    <source>
        <dbReference type="RuleBase" id="RU361135"/>
    </source>
</evidence>
<dbReference type="PRINTS" id="PR01549">
    <property type="entry name" value="AUTOINDCRSYN"/>
</dbReference>
<evidence type="ECO:0000256" key="8">
    <source>
        <dbReference type="PROSITE-ProRule" id="PRU00533"/>
    </source>
</evidence>
<evidence type="ECO:0000256" key="6">
    <source>
        <dbReference type="ARBA" id="ARBA00022929"/>
    </source>
</evidence>